<evidence type="ECO:0000259" key="8">
    <source>
        <dbReference type="Pfam" id="PF02775"/>
    </source>
</evidence>
<dbReference type="GO" id="GO:0030145">
    <property type="term" value="F:manganese ion binding"/>
    <property type="evidence" value="ECO:0007669"/>
    <property type="project" value="UniProtKB-UniRule"/>
</dbReference>
<dbReference type="GO" id="GO:0070204">
    <property type="term" value="F:2-succinyl-5-enolpyruvyl-6-hydroxy-3-cyclohexene-1-carboxylic-acid synthase activity"/>
    <property type="evidence" value="ECO:0007669"/>
    <property type="project" value="UniProtKB-UniRule"/>
</dbReference>
<dbReference type="EMBL" id="LAYY01000037">
    <property type="protein sequence ID" value="KKK36209.1"/>
    <property type="molecule type" value="Genomic_DNA"/>
</dbReference>
<dbReference type="InterPro" id="IPR029035">
    <property type="entry name" value="DHS-like_NAD/FAD-binding_dom"/>
</dbReference>
<comment type="function">
    <text evidence="7">Catalyzes the thiamine diphosphate-dependent decarboxylation of 2-oxoglutarate and the subsequent addition of the resulting succinic semialdehyde-thiamine pyrophosphate anion to isochorismate to yield 2-succinyl-5-enolpyruvyl-6-hydroxy-3-cyclohexene-1-carboxylate (SEPHCHC).</text>
</comment>
<comment type="caution">
    <text evidence="11">The sequence shown here is derived from an EMBL/GenBank/DDBJ whole genome shotgun (WGS) entry which is preliminary data.</text>
</comment>
<comment type="subunit">
    <text evidence="7">Homodimer.</text>
</comment>
<evidence type="ECO:0000313" key="11">
    <source>
        <dbReference type="EMBL" id="KKK36209.1"/>
    </source>
</evidence>
<gene>
    <name evidence="7" type="primary">menD</name>
    <name evidence="11" type="ORF">WQ57_20575</name>
</gene>
<protein>
    <recommendedName>
        <fullName evidence="7">2-succinyl-5-enolpyruvyl-6-hydroxy-3-cyclohexene-1-carboxylate synthase</fullName>
        <shortName evidence="7">SEPHCHC synthase</shortName>
        <ecNumber evidence="7">2.2.1.9</ecNumber>
    </recommendedName>
    <alternativeName>
        <fullName evidence="7">Menaquinone biosynthesis protein MenD</fullName>
    </alternativeName>
</protein>
<keyword evidence="6 7" id="KW-0464">Manganese</keyword>
<dbReference type="Gene3D" id="3.40.50.970">
    <property type="match status" value="2"/>
</dbReference>
<evidence type="ECO:0000313" key="12">
    <source>
        <dbReference type="Proteomes" id="UP000034166"/>
    </source>
</evidence>
<dbReference type="InterPro" id="IPR032264">
    <property type="entry name" value="MenD_middle"/>
</dbReference>
<evidence type="ECO:0000259" key="10">
    <source>
        <dbReference type="Pfam" id="PF16582"/>
    </source>
</evidence>
<dbReference type="InterPro" id="IPR011766">
    <property type="entry name" value="TPP_enzyme_TPP-bd"/>
</dbReference>
<dbReference type="PATRIC" id="fig|1408103.3.peg.4528"/>
<dbReference type="AlphaFoldDB" id="A0A0M2SNP7"/>
<feature type="domain" description="Menaquinone biosynthesis protein MenD middle" evidence="10">
    <location>
        <begin position="217"/>
        <end position="402"/>
    </location>
</feature>
<accession>A0A0M2SNP7</accession>
<keyword evidence="1 7" id="KW-0474">Menaquinone biosynthesis</keyword>
<comment type="pathway">
    <text evidence="7">Quinol/quinone metabolism; 1,4-dihydroxy-2-naphthoate biosynthesis; 1,4-dihydroxy-2-naphthoate from chorismate: step 2/7.</text>
</comment>
<evidence type="ECO:0000256" key="6">
    <source>
        <dbReference type="ARBA" id="ARBA00023211"/>
    </source>
</evidence>
<evidence type="ECO:0000256" key="1">
    <source>
        <dbReference type="ARBA" id="ARBA00022428"/>
    </source>
</evidence>
<keyword evidence="3 7" id="KW-0479">Metal-binding</keyword>
<dbReference type="HAMAP" id="MF_01659">
    <property type="entry name" value="MenD"/>
    <property type="match status" value="1"/>
</dbReference>
<comment type="catalytic activity">
    <reaction evidence="7">
        <text>isochorismate + 2-oxoglutarate + H(+) = 5-enolpyruvoyl-6-hydroxy-2-succinyl-cyclohex-3-ene-1-carboxylate + CO2</text>
        <dbReference type="Rhea" id="RHEA:25593"/>
        <dbReference type="ChEBI" id="CHEBI:15378"/>
        <dbReference type="ChEBI" id="CHEBI:16526"/>
        <dbReference type="ChEBI" id="CHEBI:16810"/>
        <dbReference type="ChEBI" id="CHEBI:29780"/>
        <dbReference type="ChEBI" id="CHEBI:58818"/>
        <dbReference type="EC" id="2.2.1.9"/>
    </reaction>
</comment>
<evidence type="ECO:0000256" key="7">
    <source>
        <dbReference type="HAMAP-Rule" id="MF_01659"/>
    </source>
</evidence>
<dbReference type="CDD" id="cd02009">
    <property type="entry name" value="TPP_SHCHC_synthase"/>
    <property type="match status" value="1"/>
</dbReference>
<dbReference type="EC" id="2.2.1.9" evidence="7"/>
<evidence type="ECO:0000256" key="4">
    <source>
        <dbReference type="ARBA" id="ARBA00022842"/>
    </source>
</evidence>
<keyword evidence="5 7" id="KW-0786">Thiamine pyrophosphate</keyword>
<dbReference type="InterPro" id="IPR012001">
    <property type="entry name" value="Thiamin_PyroP_enz_TPP-bd_dom"/>
</dbReference>
<dbReference type="OrthoDB" id="9791859at2"/>
<evidence type="ECO:0000256" key="2">
    <source>
        <dbReference type="ARBA" id="ARBA00022679"/>
    </source>
</evidence>
<keyword evidence="2 7" id="KW-0808">Transferase</keyword>
<dbReference type="SUPFAM" id="SSF52467">
    <property type="entry name" value="DHS-like NAD/FAD-binding domain"/>
    <property type="match status" value="1"/>
</dbReference>
<dbReference type="GO" id="GO:0009234">
    <property type="term" value="P:menaquinone biosynthetic process"/>
    <property type="evidence" value="ECO:0007669"/>
    <property type="project" value="UniProtKB-UniRule"/>
</dbReference>
<dbReference type="InterPro" id="IPR029061">
    <property type="entry name" value="THDP-binding"/>
</dbReference>
<dbReference type="PANTHER" id="PTHR42916">
    <property type="entry name" value="2-SUCCINYL-5-ENOLPYRUVYL-6-HYDROXY-3-CYCLOHEXENE-1-CARBOXYLATE SYNTHASE"/>
    <property type="match status" value="1"/>
</dbReference>
<evidence type="ECO:0000256" key="3">
    <source>
        <dbReference type="ARBA" id="ARBA00022723"/>
    </source>
</evidence>
<comment type="pathway">
    <text evidence="7">Quinol/quinone metabolism; menaquinone biosynthesis.</text>
</comment>
<dbReference type="Pfam" id="PF02776">
    <property type="entry name" value="TPP_enzyme_N"/>
    <property type="match status" value="1"/>
</dbReference>
<dbReference type="NCBIfam" id="TIGR00173">
    <property type="entry name" value="menD"/>
    <property type="match status" value="1"/>
</dbReference>
<dbReference type="Gene3D" id="3.40.50.1220">
    <property type="entry name" value="TPP-binding domain"/>
    <property type="match status" value="1"/>
</dbReference>
<feature type="domain" description="Thiamine pyrophosphate enzyme TPP-binding" evidence="8">
    <location>
        <begin position="436"/>
        <end position="552"/>
    </location>
</feature>
<sequence>MNHQQALTKYLAAFVGEMVNSGITEVVVSPGSRSTPIAMVMAEHPGLNLHVHVDERSAAFFALGIAKAARKPVAILCTSGTAAANYYPAIIEAGISRIPLMVLTADRPHELRDVGAPQAIDQIHLYGHNVKWFVEMSPPDGGDEMARYARTVCARAAATAMRQPAGPVHLNFPVREPLIPALEDSLFEFSERKERYVNIQQGELSLDESTLEALASAAGNGPGVIVCGPMEDERFTEAVIHLAEKLQYPILADPLSQLRSGSHDKGMIIDAYDTILRIPGARKFLEPKLILRFGAMPVSKALSLFIKENRQARQIVVDGGSGWRDPLISATEMVYCDESVFCQQLASRLDKSNNYDYVGKWQTVNQRAKEQLAEIRDVPELSEGKLFCLLADLLPHQAALFVGNSMPIRDLDTFFFHTEKQIRVLANRGANGIDGIVSTALGSAAVMKEPLYLVLGDLTFFHDLNGLIAAKLYKLNITIFLVNNNGGGIFSFLPQAEHPKHFERLFGTPLDLDFSHAIEMYGGSYVPVTDWDHFHQAFAELKDEPGLKVIEISTERDRNLSEHRNLWKSVSREIVLTIEGLDNEA</sequence>
<name>A0A0M2SNP7_9BACI</name>
<organism evidence="11 12">
    <name type="scientific">Mesobacillus campisalis</name>
    <dbReference type="NCBI Taxonomy" id="1408103"/>
    <lineage>
        <taxon>Bacteria</taxon>
        <taxon>Bacillati</taxon>
        <taxon>Bacillota</taxon>
        <taxon>Bacilli</taxon>
        <taxon>Bacillales</taxon>
        <taxon>Bacillaceae</taxon>
        <taxon>Mesobacillus</taxon>
    </lineage>
</organism>
<reference evidence="11 12" key="1">
    <citation type="submission" date="2015-04" db="EMBL/GenBank/DDBJ databases">
        <title>Taxonomic description and genome sequence of Bacillus campisalis sp. nov., a novel member of the genus Bacillus isolated from solar saltern.</title>
        <authorList>
            <person name="Mathan Kumar R."/>
            <person name="Kaur G."/>
            <person name="Kumar A."/>
            <person name="Singh N.K."/>
            <person name="Kaur N."/>
            <person name="Kumar N."/>
            <person name="Mayilraj S."/>
        </authorList>
    </citation>
    <scope>NUCLEOTIDE SEQUENCE [LARGE SCALE GENOMIC DNA]</scope>
    <source>
        <strain evidence="11 12">SA2-6</strain>
    </source>
</reference>
<evidence type="ECO:0000259" key="9">
    <source>
        <dbReference type="Pfam" id="PF02776"/>
    </source>
</evidence>
<dbReference type="Pfam" id="PF02775">
    <property type="entry name" value="TPP_enzyme_C"/>
    <property type="match status" value="1"/>
</dbReference>
<dbReference type="RefSeq" id="WP_046525630.1">
    <property type="nucleotide sequence ID" value="NZ_LAYY01000037.1"/>
</dbReference>
<dbReference type="UniPathway" id="UPA00079"/>
<proteinExistence type="inferred from homology"/>
<evidence type="ECO:0000256" key="5">
    <source>
        <dbReference type="ARBA" id="ARBA00023052"/>
    </source>
</evidence>
<comment type="similarity">
    <text evidence="7">Belongs to the TPP enzyme family. MenD subfamily.</text>
</comment>
<dbReference type="PIRSF" id="PIRSF004983">
    <property type="entry name" value="MenD"/>
    <property type="match status" value="1"/>
</dbReference>
<dbReference type="Proteomes" id="UP000034166">
    <property type="component" value="Unassembled WGS sequence"/>
</dbReference>
<feature type="domain" description="Thiamine pyrophosphate enzyme N-terminal TPP-binding" evidence="9">
    <location>
        <begin position="12"/>
        <end position="124"/>
    </location>
</feature>
<keyword evidence="12" id="KW-1185">Reference proteome</keyword>
<dbReference type="UniPathway" id="UPA01057">
    <property type="reaction ID" value="UER00164"/>
</dbReference>
<dbReference type="Pfam" id="PF16582">
    <property type="entry name" value="TPP_enzyme_M_2"/>
    <property type="match status" value="1"/>
</dbReference>
<dbReference type="CDD" id="cd07037">
    <property type="entry name" value="TPP_PYR_MenD"/>
    <property type="match status" value="1"/>
</dbReference>
<dbReference type="GO" id="GO:0030976">
    <property type="term" value="F:thiamine pyrophosphate binding"/>
    <property type="evidence" value="ECO:0007669"/>
    <property type="project" value="UniProtKB-UniRule"/>
</dbReference>
<comment type="cofactor">
    <cofactor evidence="7">
        <name>thiamine diphosphate</name>
        <dbReference type="ChEBI" id="CHEBI:58937"/>
    </cofactor>
    <text evidence="7">Binds 1 thiamine pyrophosphate per subunit.</text>
</comment>
<dbReference type="InterPro" id="IPR004433">
    <property type="entry name" value="MenaQ_synth_MenD"/>
</dbReference>
<comment type="cofactor">
    <cofactor evidence="7">
        <name>Mg(2+)</name>
        <dbReference type="ChEBI" id="CHEBI:18420"/>
    </cofactor>
    <cofactor evidence="7">
        <name>Mn(2+)</name>
        <dbReference type="ChEBI" id="CHEBI:29035"/>
    </cofactor>
</comment>
<dbReference type="PANTHER" id="PTHR42916:SF1">
    <property type="entry name" value="PROTEIN PHYLLO, CHLOROPLASTIC"/>
    <property type="match status" value="1"/>
</dbReference>
<dbReference type="GO" id="GO:0000287">
    <property type="term" value="F:magnesium ion binding"/>
    <property type="evidence" value="ECO:0007669"/>
    <property type="project" value="UniProtKB-UniRule"/>
</dbReference>
<keyword evidence="4 7" id="KW-0460">Magnesium</keyword>
<dbReference type="SUPFAM" id="SSF52518">
    <property type="entry name" value="Thiamin diphosphate-binding fold (THDP-binding)"/>
    <property type="match status" value="2"/>
</dbReference>